<sequence>MRKAPLAMTYPQYVFIIVILAVLFLYCTFQACNRQCGRFFKDCMRCCCLEDDRQNSEHNSIPMNNLSPRPTPQVPSIVINRPNPKERESTPMYSMPRRMLPSSNRLQPLDSKIPASILQGKGENKSSNTNASYSGAKCETSSINTKNSRRSESHVDLNNNNFVDRVGNRKDGKINQGKHSLERNVTTDTQKDDAKPKIRQESQIKKNETPCTLKGTCNEYWKTSATGNPLNLGNNKSSENNEEPYYQNISGKPITRTTTCNVVNRMQTTSQGKLENRRIRGDSPVPNVKRRATNERRKQHLSRYIVQNDIGENIWPNYKKAKPFESYNNQEQLLQKGALCDCYRGPILKGIAKKGSLKLKPLPELEMVSFSEDTVEKDVEQSVSEEVMNPSVPYSGILSRQTKASVSNLNGERPITRKSQTAAGGTEENLQLKFIKNYINPSKPRRNEEAMNPSVLCCGDLGCKTKAPLWNLKGERSITSKREIEAGCTGDGLQFIVMNDTNPSKPQGNEEAMDPSVQCRGDLGCKTKAPLWNLNGGRSFNRKGEIAAGDIKENSQKRQIAVGSTKENSHFKFIKNDIKPSKPQSNEETINPSVLCGGDLCCKSKAPLWNLKGERSITSKGEIAAGGTEDGLQFIIMNDTNPSKPQSNEMVKGTAVKLPSVPLKRKQCTGIMIENTYSGRDIGSKNAKVNCSSKINCYDINSSIPHDNEMPKGMALKLPCLSLKRKQFIGNSNETESSGSDTVPKYANDICNLKNKCNFIKNEMGFSRIPAEETKDNISQRFPEEIQLRKSCKLHASDKKPYLIPNKYLKNKVSSNNFNVREHAGPSDPKFNLYSKKSSKELRNITMKSRSMGNELYGIDQIMEPRSMNVGNMHLGEPSVKSKNSNLSLYTSSFAEDKPRNWASMNITEKSTNKLEEKTTKKSTYNLKKAY</sequence>
<dbReference type="AlphaFoldDB" id="A0A4Y2EWE7"/>
<proteinExistence type="predicted"/>
<dbReference type="Proteomes" id="UP000499080">
    <property type="component" value="Unassembled WGS sequence"/>
</dbReference>
<feature type="compositionally biased region" description="Polar residues" evidence="1">
    <location>
        <begin position="58"/>
        <end position="68"/>
    </location>
</feature>
<reference evidence="2 3" key="1">
    <citation type="journal article" date="2019" name="Sci. Rep.">
        <title>Orb-weaving spider Araneus ventricosus genome elucidates the spidroin gene catalogue.</title>
        <authorList>
            <person name="Kono N."/>
            <person name="Nakamura H."/>
            <person name="Ohtoshi R."/>
            <person name="Moran D.A.P."/>
            <person name="Shinohara A."/>
            <person name="Yoshida Y."/>
            <person name="Fujiwara M."/>
            <person name="Mori M."/>
            <person name="Tomita M."/>
            <person name="Arakawa K."/>
        </authorList>
    </citation>
    <scope>NUCLEOTIDE SEQUENCE [LARGE SCALE GENOMIC DNA]</scope>
</reference>
<feature type="region of interest" description="Disordered" evidence="1">
    <location>
        <begin position="58"/>
        <end position="199"/>
    </location>
</feature>
<evidence type="ECO:0000256" key="1">
    <source>
        <dbReference type="SAM" id="MobiDB-lite"/>
    </source>
</evidence>
<organism evidence="2 3">
    <name type="scientific">Araneus ventricosus</name>
    <name type="common">Orbweaver spider</name>
    <name type="synonym">Epeira ventricosa</name>
    <dbReference type="NCBI Taxonomy" id="182803"/>
    <lineage>
        <taxon>Eukaryota</taxon>
        <taxon>Metazoa</taxon>
        <taxon>Ecdysozoa</taxon>
        <taxon>Arthropoda</taxon>
        <taxon>Chelicerata</taxon>
        <taxon>Arachnida</taxon>
        <taxon>Araneae</taxon>
        <taxon>Araneomorphae</taxon>
        <taxon>Entelegynae</taxon>
        <taxon>Araneoidea</taxon>
        <taxon>Araneidae</taxon>
        <taxon>Araneus</taxon>
    </lineage>
</organism>
<feature type="compositionally biased region" description="Basic and acidic residues" evidence="1">
    <location>
        <begin position="189"/>
        <end position="199"/>
    </location>
</feature>
<evidence type="ECO:0000313" key="2">
    <source>
        <dbReference type="EMBL" id="GBM32508.1"/>
    </source>
</evidence>
<dbReference type="EMBL" id="BGPR01000709">
    <property type="protein sequence ID" value="GBM32508.1"/>
    <property type="molecule type" value="Genomic_DNA"/>
</dbReference>
<comment type="caution">
    <text evidence="2">The sequence shown here is derived from an EMBL/GenBank/DDBJ whole genome shotgun (WGS) entry which is preliminary data.</text>
</comment>
<accession>A0A4Y2EWE7</accession>
<keyword evidence="3" id="KW-1185">Reference proteome</keyword>
<protein>
    <submittedName>
        <fullName evidence="2">Uncharacterized protein</fullName>
    </submittedName>
</protein>
<dbReference type="PROSITE" id="PS51257">
    <property type="entry name" value="PROKAR_LIPOPROTEIN"/>
    <property type="match status" value="1"/>
</dbReference>
<gene>
    <name evidence="2" type="ORF">AVEN_156600_1</name>
</gene>
<feature type="compositionally biased region" description="Polar residues" evidence="1">
    <location>
        <begin position="125"/>
        <end position="146"/>
    </location>
</feature>
<evidence type="ECO:0000313" key="3">
    <source>
        <dbReference type="Proteomes" id="UP000499080"/>
    </source>
</evidence>
<name>A0A4Y2EWE7_ARAVE</name>